<dbReference type="GO" id="GO:0003677">
    <property type="term" value="F:DNA binding"/>
    <property type="evidence" value="ECO:0007669"/>
    <property type="project" value="UniProtKB-UniRule"/>
</dbReference>
<keyword evidence="1" id="KW-0479">Metal-binding</keyword>
<keyword evidence="2 5" id="KW-0863">Zinc-finger</keyword>
<evidence type="ECO:0000256" key="3">
    <source>
        <dbReference type="ARBA" id="ARBA00022833"/>
    </source>
</evidence>
<evidence type="ECO:0000259" key="7">
    <source>
        <dbReference type="PROSITE" id="PS50950"/>
    </source>
</evidence>
<sequence>MEGRTHVCLICGNAKSTHPDFVYHRFPKENQRCNLWKSIVSIPRITEMTVEKLRRNYQICSRHFSPKHYMTGHFKSKLMHDAYPDQNLQSTGAAVLTKDSVVENSGYPGIEYQPRPHDGTLQAECAEVVDPEFGSLDVDSLRNLAGQTSPVMTESGENREVNRRGEPCITYPVHYTAETPVRHTAETPVRHTAETPVRHTAETPARHTAGTPARLGHPKITSSHIHDSKNLQQCRLHIRKLLAEINLLKKGLHEEHIDHGSGSSGDCSLGEYFASFNPYSTGTTTTHASSLEVKFAFLMSALDHNTGYKSGCLLDKILGGVHDAQGLEIQEQLRLLGSAKKTVERRKRKKTTEDYTSDYVLGGY</sequence>
<dbReference type="EMBL" id="JAWZYT010001812">
    <property type="protein sequence ID" value="KAK4309002.1"/>
    <property type="molecule type" value="Genomic_DNA"/>
</dbReference>
<evidence type="ECO:0000256" key="1">
    <source>
        <dbReference type="ARBA" id="ARBA00022723"/>
    </source>
</evidence>
<proteinExistence type="predicted"/>
<evidence type="ECO:0000313" key="9">
    <source>
        <dbReference type="Proteomes" id="UP001292094"/>
    </source>
</evidence>
<evidence type="ECO:0000313" key="8">
    <source>
        <dbReference type="EMBL" id="KAK4309002.1"/>
    </source>
</evidence>
<dbReference type="AlphaFoldDB" id="A0AAE1U418"/>
<comment type="caution">
    <text evidence="8">The sequence shown here is derived from an EMBL/GenBank/DDBJ whole genome shotgun (WGS) entry which is preliminary data.</text>
</comment>
<dbReference type="Pfam" id="PF05485">
    <property type="entry name" value="THAP"/>
    <property type="match status" value="1"/>
</dbReference>
<feature type="domain" description="THAP-type" evidence="7">
    <location>
        <begin position="1"/>
        <end position="87"/>
    </location>
</feature>
<keyword evidence="3" id="KW-0862">Zinc</keyword>
<evidence type="ECO:0000256" key="6">
    <source>
        <dbReference type="SAM" id="MobiDB-lite"/>
    </source>
</evidence>
<dbReference type="SMART" id="SM00980">
    <property type="entry name" value="THAP"/>
    <property type="match status" value="1"/>
</dbReference>
<dbReference type="SMART" id="SM00692">
    <property type="entry name" value="DM3"/>
    <property type="match status" value="1"/>
</dbReference>
<dbReference type="Gene3D" id="6.20.210.20">
    <property type="entry name" value="THAP domain"/>
    <property type="match status" value="1"/>
</dbReference>
<feature type="compositionally biased region" description="Basic and acidic residues" evidence="6">
    <location>
        <begin position="183"/>
        <end position="205"/>
    </location>
</feature>
<protein>
    <recommendedName>
        <fullName evidence="7">THAP-type domain-containing protein</fullName>
    </recommendedName>
</protein>
<keyword evidence="9" id="KW-1185">Reference proteome</keyword>
<gene>
    <name evidence="8" type="ORF">Pmani_019346</name>
</gene>
<dbReference type="InterPro" id="IPR006612">
    <property type="entry name" value="THAP_Znf"/>
</dbReference>
<dbReference type="PROSITE" id="PS50950">
    <property type="entry name" value="ZF_THAP"/>
    <property type="match status" value="1"/>
</dbReference>
<evidence type="ECO:0000256" key="2">
    <source>
        <dbReference type="ARBA" id="ARBA00022771"/>
    </source>
</evidence>
<name>A0AAE1U418_9EUCA</name>
<dbReference type="Proteomes" id="UP001292094">
    <property type="component" value="Unassembled WGS sequence"/>
</dbReference>
<organism evidence="8 9">
    <name type="scientific">Petrolisthes manimaculis</name>
    <dbReference type="NCBI Taxonomy" id="1843537"/>
    <lineage>
        <taxon>Eukaryota</taxon>
        <taxon>Metazoa</taxon>
        <taxon>Ecdysozoa</taxon>
        <taxon>Arthropoda</taxon>
        <taxon>Crustacea</taxon>
        <taxon>Multicrustacea</taxon>
        <taxon>Malacostraca</taxon>
        <taxon>Eumalacostraca</taxon>
        <taxon>Eucarida</taxon>
        <taxon>Decapoda</taxon>
        <taxon>Pleocyemata</taxon>
        <taxon>Anomura</taxon>
        <taxon>Galatheoidea</taxon>
        <taxon>Porcellanidae</taxon>
        <taxon>Petrolisthes</taxon>
    </lineage>
</organism>
<accession>A0AAE1U418</accession>
<feature type="region of interest" description="Disordered" evidence="6">
    <location>
        <begin position="183"/>
        <end position="216"/>
    </location>
</feature>
<evidence type="ECO:0000256" key="5">
    <source>
        <dbReference type="PROSITE-ProRule" id="PRU00309"/>
    </source>
</evidence>
<evidence type="ECO:0000256" key="4">
    <source>
        <dbReference type="ARBA" id="ARBA00023125"/>
    </source>
</evidence>
<dbReference type="GO" id="GO:0008270">
    <property type="term" value="F:zinc ion binding"/>
    <property type="evidence" value="ECO:0007669"/>
    <property type="project" value="UniProtKB-KW"/>
</dbReference>
<keyword evidence="4 5" id="KW-0238">DNA-binding</keyword>
<reference evidence="8" key="1">
    <citation type="submission" date="2023-11" db="EMBL/GenBank/DDBJ databases">
        <title>Genome assemblies of two species of porcelain crab, Petrolisthes cinctipes and Petrolisthes manimaculis (Anomura: Porcellanidae).</title>
        <authorList>
            <person name="Angst P."/>
        </authorList>
    </citation>
    <scope>NUCLEOTIDE SEQUENCE</scope>
    <source>
        <strain evidence="8">PB745_02</strain>
        <tissue evidence="8">Gill</tissue>
    </source>
</reference>
<dbReference type="SUPFAM" id="SSF57716">
    <property type="entry name" value="Glucocorticoid receptor-like (DNA-binding domain)"/>
    <property type="match status" value="1"/>
</dbReference>
<dbReference type="InterPro" id="IPR038441">
    <property type="entry name" value="THAP_Znf_sf"/>
</dbReference>